<dbReference type="AlphaFoldDB" id="A0A833SRE0"/>
<keyword evidence="2" id="KW-1185">Reference proteome</keyword>
<name>A0A833SRE0_PHYIN</name>
<dbReference type="Proteomes" id="UP000602510">
    <property type="component" value="Unassembled WGS sequence"/>
</dbReference>
<protein>
    <submittedName>
        <fullName evidence="1">Uncharacterized protein</fullName>
    </submittedName>
</protein>
<accession>A0A833SRE0</accession>
<gene>
    <name evidence="1" type="ORF">GN244_ATG10879</name>
</gene>
<organism evidence="1 2">
    <name type="scientific">Phytophthora infestans</name>
    <name type="common">Potato late blight agent</name>
    <name type="synonym">Botrytis infestans</name>
    <dbReference type="NCBI Taxonomy" id="4787"/>
    <lineage>
        <taxon>Eukaryota</taxon>
        <taxon>Sar</taxon>
        <taxon>Stramenopiles</taxon>
        <taxon>Oomycota</taxon>
        <taxon>Peronosporomycetes</taxon>
        <taxon>Peronosporales</taxon>
        <taxon>Peronosporaceae</taxon>
        <taxon>Phytophthora</taxon>
    </lineage>
</organism>
<proteinExistence type="predicted"/>
<reference evidence="1" key="1">
    <citation type="submission" date="2020-04" db="EMBL/GenBank/DDBJ databases">
        <title>Hybrid Assembly of Korean Phytophthora infestans isolates.</title>
        <authorList>
            <person name="Prokchorchik M."/>
            <person name="Lee Y."/>
            <person name="Seo J."/>
            <person name="Cho J.-H."/>
            <person name="Park Y.-E."/>
            <person name="Jang D.-C."/>
            <person name="Im J.-S."/>
            <person name="Choi J.-G."/>
            <person name="Park H.-J."/>
            <person name="Lee G.-B."/>
            <person name="Lee Y.-G."/>
            <person name="Hong S.-Y."/>
            <person name="Cho K."/>
            <person name="Sohn K.H."/>
        </authorList>
    </citation>
    <scope>NUCLEOTIDE SEQUENCE</scope>
    <source>
        <strain evidence="1">KR_1_A1</strain>
    </source>
</reference>
<evidence type="ECO:0000313" key="1">
    <source>
        <dbReference type="EMBL" id="KAF4037029.1"/>
    </source>
</evidence>
<comment type="caution">
    <text evidence="1">The sequence shown here is derived from an EMBL/GenBank/DDBJ whole genome shotgun (WGS) entry which is preliminary data.</text>
</comment>
<evidence type="ECO:0000313" key="2">
    <source>
        <dbReference type="Proteomes" id="UP000602510"/>
    </source>
</evidence>
<sequence>MNVLPVCSAEFLRTICPHSQLFAEEYKRCIPHCCPCHVKQSYCGSPLEVSVSLDLAQQDAVAQFDAANVLVFARFEVANEAKLPSEIYSLNVLQNTAKDDSSVEAPWFEGVRQTTDQHQETHLTFLLNGEPYDKWYYHWESSPHKTQRATKHVLRAYVLYRLPSGCQDTRSGDQRCQLADDKLDLLCFVDSPSFTLVSYRRSSTKRSIESNGTLSVQTTVSDNATFREPYLEARPVNSELEQQIQDYDSRKNSEQQTIHHFEAISCTETTPPMLQAQHDYARYRQFQEHEGLEFWLWTPEDAALSEPLMRSQMQCQEERLVLHKKRHRQDYAVYEVNKPSSGENKVISDFMTEWPS</sequence>
<dbReference type="EMBL" id="WSZM01000252">
    <property type="protein sequence ID" value="KAF4037029.1"/>
    <property type="molecule type" value="Genomic_DNA"/>
</dbReference>